<dbReference type="AlphaFoldDB" id="A0A0J7I2I2"/>
<protein>
    <submittedName>
        <fullName evidence="1">Uncharacterized protein</fullName>
    </submittedName>
</protein>
<dbReference type="PATRIC" id="fig|558151.6.peg.3832"/>
<name>A0A0J7I2I2_9FLAO</name>
<proteinExistence type="predicted"/>
<evidence type="ECO:0000313" key="2">
    <source>
        <dbReference type="Proteomes" id="UP000036261"/>
    </source>
</evidence>
<organism evidence="1 2">
    <name type="scientific">Chryseobacterium angstadtii</name>
    <dbReference type="NCBI Taxonomy" id="558151"/>
    <lineage>
        <taxon>Bacteria</taxon>
        <taxon>Pseudomonadati</taxon>
        <taxon>Bacteroidota</taxon>
        <taxon>Flavobacteriia</taxon>
        <taxon>Flavobacteriales</taxon>
        <taxon>Weeksellaceae</taxon>
        <taxon>Chryseobacterium group</taxon>
        <taxon>Chryseobacterium</taxon>
    </lineage>
</organism>
<accession>A0A0J7I2I2</accession>
<dbReference type="OrthoDB" id="1230881at2"/>
<dbReference type="STRING" id="558151.ACM46_18135"/>
<reference evidence="1 2" key="1">
    <citation type="journal article" date="2013" name="Int. J. Syst. Evol. Microbiol.">
        <title>Chryseobacterium angstadtii sp. nov., isolated from a newt tank.</title>
        <authorList>
            <person name="Kirk K.E."/>
            <person name="Hoffman J.A."/>
            <person name="Smith K.A."/>
            <person name="Strahan B.L."/>
            <person name="Failor K.C."/>
            <person name="Krebs J.E."/>
            <person name="Gale A.N."/>
            <person name="Do T.D."/>
            <person name="Sontag T.C."/>
            <person name="Batties A.M."/>
            <person name="Mistiszyn K."/>
            <person name="Newman J.D."/>
        </authorList>
    </citation>
    <scope>NUCLEOTIDE SEQUENCE [LARGE SCALE GENOMIC DNA]</scope>
    <source>
        <strain evidence="1 2">KM</strain>
    </source>
</reference>
<gene>
    <name evidence="1" type="ORF">ACM46_18135</name>
</gene>
<comment type="caution">
    <text evidence="1">The sequence shown here is derived from an EMBL/GenBank/DDBJ whole genome shotgun (WGS) entry which is preliminary data.</text>
</comment>
<dbReference type="EMBL" id="LFND01000006">
    <property type="protein sequence ID" value="KMQ60154.1"/>
    <property type="molecule type" value="Genomic_DNA"/>
</dbReference>
<dbReference type="Proteomes" id="UP000036261">
    <property type="component" value="Unassembled WGS sequence"/>
</dbReference>
<keyword evidence="2" id="KW-1185">Reference proteome</keyword>
<dbReference type="RefSeq" id="WP_048508097.1">
    <property type="nucleotide sequence ID" value="NZ_LFND01000006.1"/>
</dbReference>
<evidence type="ECO:0000313" key="1">
    <source>
        <dbReference type="EMBL" id="KMQ60154.1"/>
    </source>
</evidence>
<sequence length="286" mass="31340">MKRIYFLVFYITIGFLIRSNAQVGINTSAPQGAFHVDGAKDNPTTGSPSLLQQQNDFIVTSDGRIGIGTTSPQGKLDLKSTSSPFLPPRINTAQRDAIALGRRPKGTMIYNTDAASIQVNIGTDAIPNWITLKLVNETVNKSVVFKKTDGEQVVPYDGITTTQIVFDPAPIFNNIPPGYVTMQSNGRVMLAKGKTYRLEVNIGRMESSDTWHSWCNINASGVGQLVNVSIQPQTFTLNWNNSNILSTYLDTTTTDQEVYVGCYKTTSGYSIVNKGISPIWSITIMN</sequence>